<feature type="region of interest" description="Disordered" evidence="1">
    <location>
        <begin position="208"/>
        <end position="236"/>
    </location>
</feature>
<dbReference type="EMBL" id="SGPL01000745">
    <property type="protein sequence ID" value="THH07838.1"/>
    <property type="molecule type" value="Genomic_DNA"/>
</dbReference>
<sequence>IKEDEDEDEDEREESLKVGRREISLIEMARPAKRKAFTRAMQNSGREVRLGLEDREEWVTDLNVYEADPEDYEDEEWEMLLEVETPKVARRKAYSDVVRGNDGYPSYPSYPMKIQPPPGRETLVRQRTCKKTKGPKFLKNRRQRKIEQPPPWWFRRDPEPEPKSQESEDEWDLKGMRKRKEIARRRTYIGRATSVGWRGGQFVCGIQMDNDDDDDYLSSDHEDQEPEIVEDQDEREKSFKVGFREVSLADMARPAKRKVRARGGQNSDSDMWLELEDGEEWVKDLNAYEADPEDYEEEEWDMLLEVETSKVAGRKAYSDVVRGDDG</sequence>
<evidence type="ECO:0000256" key="1">
    <source>
        <dbReference type="SAM" id="MobiDB-lite"/>
    </source>
</evidence>
<evidence type="ECO:0000313" key="3">
    <source>
        <dbReference type="Proteomes" id="UP000310158"/>
    </source>
</evidence>
<gene>
    <name evidence="2" type="ORF">EW146_g9186</name>
</gene>
<feature type="region of interest" description="Disordered" evidence="1">
    <location>
        <begin position="98"/>
        <end position="175"/>
    </location>
</feature>
<comment type="caution">
    <text evidence="2">The sequence shown here is derived from an EMBL/GenBank/DDBJ whole genome shotgun (WGS) entry which is preliminary data.</text>
</comment>
<protein>
    <submittedName>
        <fullName evidence="2">Uncharacterized protein</fullName>
    </submittedName>
</protein>
<proteinExistence type="predicted"/>
<keyword evidence="3" id="KW-1185">Reference proteome</keyword>
<name>A0A4S4LA99_9AGAM</name>
<evidence type="ECO:0000313" key="2">
    <source>
        <dbReference type="EMBL" id="THH07838.1"/>
    </source>
</evidence>
<organism evidence="2 3">
    <name type="scientific">Bondarzewia mesenterica</name>
    <dbReference type="NCBI Taxonomy" id="1095465"/>
    <lineage>
        <taxon>Eukaryota</taxon>
        <taxon>Fungi</taxon>
        <taxon>Dikarya</taxon>
        <taxon>Basidiomycota</taxon>
        <taxon>Agaricomycotina</taxon>
        <taxon>Agaricomycetes</taxon>
        <taxon>Russulales</taxon>
        <taxon>Bondarzewiaceae</taxon>
        <taxon>Bondarzewia</taxon>
    </lineage>
</organism>
<feature type="compositionally biased region" description="Basic and acidic residues" evidence="1">
    <location>
        <begin position="154"/>
        <end position="166"/>
    </location>
</feature>
<feature type="non-terminal residue" evidence="2">
    <location>
        <position position="1"/>
    </location>
</feature>
<dbReference type="Proteomes" id="UP000310158">
    <property type="component" value="Unassembled WGS sequence"/>
</dbReference>
<accession>A0A4S4LA99</accession>
<dbReference type="AlphaFoldDB" id="A0A4S4LA99"/>
<feature type="compositionally biased region" description="Basic residues" evidence="1">
    <location>
        <begin position="127"/>
        <end position="144"/>
    </location>
</feature>
<reference evidence="2 3" key="1">
    <citation type="submission" date="2019-02" db="EMBL/GenBank/DDBJ databases">
        <title>Genome sequencing of the rare red list fungi Bondarzewia mesenterica.</title>
        <authorList>
            <person name="Buettner E."/>
            <person name="Kellner H."/>
        </authorList>
    </citation>
    <scope>NUCLEOTIDE SEQUENCE [LARGE SCALE GENOMIC DNA]</scope>
    <source>
        <strain evidence="2 3">DSM 108281</strain>
    </source>
</reference>
<feature type="compositionally biased region" description="Acidic residues" evidence="1">
    <location>
        <begin position="209"/>
        <end position="233"/>
    </location>
</feature>